<dbReference type="EMBL" id="JAWXYG010000007">
    <property type="protein sequence ID" value="KAK4267881.1"/>
    <property type="molecule type" value="Genomic_DNA"/>
</dbReference>
<gene>
    <name evidence="2" type="ORF">QN277_024606</name>
</gene>
<evidence type="ECO:0000256" key="1">
    <source>
        <dbReference type="SAM" id="MobiDB-lite"/>
    </source>
</evidence>
<evidence type="ECO:0000313" key="3">
    <source>
        <dbReference type="Proteomes" id="UP001293593"/>
    </source>
</evidence>
<evidence type="ECO:0000313" key="2">
    <source>
        <dbReference type="EMBL" id="KAK4267881.1"/>
    </source>
</evidence>
<comment type="caution">
    <text evidence="2">The sequence shown here is derived from an EMBL/GenBank/DDBJ whole genome shotgun (WGS) entry which is preliminary data.</text>
</comment>
<dbReference type="Proteomes" id="UP001293593">
    <property type="component" value="Unassembled WGS sequence"/>
</dbReference>
<protein>
    <submittedName>
        <fullName evidence="2">Uncharacterized protein</fullName>
    </submittedName>
</protein>
<dbReference type="AlphaFoldDB" id="A0AAE1MP93"/>
<organism evidence="2 3">
    <name type="scientific">Acacia crassicarpa</name>
    <name type="common">northern wattle</name>
    <dbReference type="NCBI Taxonomy" id="499986"/>
    <lineage>
        <taxon>Eukaryota</taxon>
        <taxon>Viridiplantae</taxon>
        <taxon>Streptophyta</taxon>
        <taxon>Embryophyta</taxon>
        <taxon>Tracheophyta</taxon>
        <taxon>Spermatophyta</taxon>
        <taxon>Magnoliopsida</taxon>
        <taxon>eudicotyledons</taxon>
        <taxon>Gunneridae</taxon>
        <taxon>Pentapetalae</taxon>
        <taxon>rosids</taxon>
        <taxon>fabids</taxon>
        <taxon>Fabales</taxon>
        <taxon>Fabaceae</taxon>
        <taxon>Caesalpinioideae</taxon>
        <taxon>mimosoid clade</taxon>
        <taxon>Acacieae</taxon>
        <taxon>Acacia</taxon>
    </lineage>
</organism>
<name>A0AAE1MP93_9FABA</name>
<feature type="region of interest" description="Disordered" evidence="1">
    <location>
        <begin position="18"/>
        <end position="38"/>
    </location>
</feature>
<accession>A0AAE1MP93</accession>
<keyword evidence="3" id="KW-1185">Reference proteome</keyword>
<reference evidence="2" key="1">
    <citation type="submission" date="2023-10" db="EMBL/GenBank/DDBJ databases">
        <title>Chromosome-level genome of the transformable northern wattle, Acacia crassicarpa.</title>
        <authorList>
            <person name="Massaro I."/>
            <person name="Sinha N.R."/>
            <person name="Poethig S."/>
            <person name="Leichty A.R."/>
        </authorList>
    </citation>
    <scope>NUCLEOTIDE SEQUENCE</scope>
    <source>
        <strain evidence="2">Acra3RX</strain>
        <tissue evidence="2">Leaf</tissue>
    </source>
</reference>
<sequence>MSFVDKLKGTSNKVKKGDLVENDNMLSGDPISKSDSDKEDCEPLCRIVEDPTCNLPSFSFSEKMKKRLFKDWNRAVIVKLLGRNIGYKLLLSILQSL</sequence>
<proteinExistence type="predicted"/>